<feature type="transmembrane region" description="Helical" evidence="1">
    <location>
        <begin position="64"/>
        <end position="82"/>
    </location>
</feature>
<dbReference type="RefSeq" id="WP_377281640.1">
    <property type="nucleotide sequence ID" value="NZ_JBHRSI010000004.1"/>
</dbReference>
<keyword evidence="1" id="KW-0472">Membrane</keyword>
<sequence>MTAMAAASIVAACATSPDKISGTYVSPIQYSNYDCDQIRMEMVRISNKVAEVSGQQKRQASNDAVAMGVGLVLFWPALFFLAGGNDRKEELANLKGQYDALTSAAIEKKCPVAQEIEAARQAHAEAESKKKRR</sequence>
<evidence type="ECO:0000256" key="1">
    <source>
        <dbReference type="SAM" id="Phobius"/>
    </source>
</evidence>
<keyword evidence="1" id="KW-0812">Transmembrane</keyword>
<accession>A0ABW4N6X2</accession>
<comment type="caution">
    <text evidence="2">The sequence shown here is derived from an EMBL/GenBank/DDBJ whole genome shotgun (WGS) entry which is preliminary data.</text>
</comment>
<evidence type="ECO:0000313" key="2">
    <source>
        <dbReference type="EMBL" id="MFD1785601.1"/>
    </source>
</evidence>
<organism evidence="2 3">
    <name type="scientific">Phenylobacterium terrae</name>
    <dbReference type="NCBI Taxonomy" id="2665495"/>
    <lineage>
        <taxon>Bacteria</taxon>
        <taxon>Pseudomonadati</taxon>
        <taxon>Pseudomonadota</taxon>
        <taxon>Alphaproteobacteria</taxon>
        <taxon>Caulobacterales</taxon>
        <taxon>Caulobacteraceae</taxon>
        <taxon>Phenylobacterium</taxon>
    </lineage>
</organism>
<evidence type="ECO:0008006" key="4">
    <source>
        <dbReference type="Google" id="ProtNLM"/>
    </source>
</evidence>
<proteinExistence type="predicted"/>
<name>A0ABW4N6X2_9CAUL</name>
<keyword evidence="3" id="KW-1185">Reference proteome</keyword>
<reference evidence="3" key="1">
    <citation type="journal article" date="2019" name="Int. J. Syst. Evol. Microbiol.">
        <title>The Global Catalogue of Microorganisms (GCM) 10K type strain sequencing project: providing services to taxonomists for standard genome sequencing and annotation.</title>
        <authorList>
            <consortium name="The Broad Institute Genomics Platform"/>
            <consortium name="The Broad Institute Genome Sequencing Center for Infectious Disease"/>
            <person name="Wu L."/>
            <person name="Ma J."/>
        </authorList>
    </citation>
    <scope>NUCLEOTIDE SEQUENCE [LARGE SCALE GENOMIC DNA]</scope>
    <source>
        <strain evidence="3">DFY28</strain>
    </source>
</reference>
<gene>
    <name evidence="2" type="ORF">ACFSC0_19555</name>
</gene>
<keyword evidence="1" id="KW-1133">Transmembrane helix</keyword>
<evidence type="ECO:0000313" key="3">
    <source>
        <dbReference type="Proteomes" id="UP001597237"/>
    </source>
</evidence>
<protein>
    <recommendedName>
        <fullName evidence="4">Metal ABC transporter ATP-binding protein</fullName>
    </recommendedName>
</protein>
<dbReference type="EMBL" id="JBHUEY010000012">
    <property type="protein sequence ID" value="MFD1785601.1"/>
    <property type="molecule type" value="Genomic_DNA"/>
</dbReference>
<dbReference type="Proteomes" id="UP001597237">
    <property type="component" value="Unassembled WGS sequence"/>
</dbReference>